<comment type="caution">
    <text evidence="1">The sequence shown here is derived from an EMBL/GenBank/DDBJ whole genome shotgun (WGS) entry which is preliminary data.</text>
</comment>
<organism evidence="1">
    <name type="scientific">Caldilineaceae bacterium SB0664_bin_27</name>
    <dbReference type="NCBI Taxonomy" id="2605260"/>
    <lineage>
        <taxon>Bacteria</taxon>
        <taxon>Bacillati</taxon>
        <taxon>Chloroflexota</taxon>
        <taxon>Caldilineae</taxon>
        <taxon>Caldilineales</taxon>
        <taxon>Caldilineaceae</taxon>
    </lineage>
</organism>
<sequence length="69" mass="8028">MRHEKWICPKCENLEFETDIFQATGGTLAKIFDVQNKKFTTVTCTRCQYTEIYKSSTSNLANVFDFFTS</sequence>
<accession>A0A6B0YUI4</accession>
<dbReference type="EMBL" id="VXRG01000126">
    <property type="protein sequence ID" value="MXY94774.1"/>
    <property type="molecule type" value="Genomic_DNA"/>
</dbReference>
<name>A0A6B0YUI4_9CHLR</name>
<proteinExistence type="predicted"/>
<protein>
    <submittedName>
        <fullName evidence="1">GTP-binding protein</fullName>
    </submittedName>
</protein>
<evidence type="ECO:0000313" key="1">
    <source>
        <dbReference type="EMBL" id="MXY94774.1"/>
    </source>
</evidence>
<dbReference type="InterPro" id="IPR018652">
    <property type="entry name" value="DUF2082_NA-bd_Znr"/>
</dbReference>
<dbReference type="AlphaFoldDB" id="A0A6B0YUI4"/>
<reference evidence="1" key="1">
    <citation type="submission" date="2019-09" db="EMBL/GenBank/DDBJ databases">
        <title>Characterisation of the sponge microbiome using genome-centric metagenomics.</title>
        <authorList>
            <person name="Engelberts J.P."/>
            <person name="Robbins S.J."/>
            <person name="De Goeij J.M."/>
            <person name="Aranda M."/>
            <person name="Bell S.C."/>
            <person name="Webster N.S."/>
        </authorList>
    </citation>
    <scope>NUCLEOTIDE SEQUENCE</scope>
    <source>
        <strain evidence="1">SB0664_bin_27</strain>
    </source>
</reference>
<gene>
    <name evidence="1" type="ORF">F4Y42_15150</name>
</gene>
<dbReference type="Pfam" id="PF09855">
    <property type="entry name" value="Zn_ribbon_13"/>
    <property type="match status" value="1"/>
</dbReference>